<reference evidence="1" key="1">
    <citation type="submission" date="2021-02" db="EMBL/GenBank/DDBJ databases">
        <authorList>
            <person name="Nowell W R."/>
        </authorList>
    </citation>
    <scope>NUCLEOTIDE SEQUENCE</scope>
</reference>
<dbReference type="Proteomes" id="UP000663836">
    <property type="component" value="Unassembled WGS sequence"/>
</dbReference>
<comment type="caution">
    <text evidence="1">The sequence shown here is derived from an EMBL/GenBank/DDBJ whole genome shotgun (WGS) entry which is preliminary data.</text>
</comment>
<evidence type="ECO:0000313" key="2">
    <source>
        <dbReference type="Proteomes" id="UP000663836"/>
    </source>
</evidence>
<evidence type="ECO:0000313" key="1">
    <source>
        <dbReference type="EMBL" id="CAF4393168.1"/>
    </source>
</evidence>
<gene>
    <name evidence="1" type="ORF">JBS370_LOCUS43211</name>
</gene>
<organism evidence="1 2">
    <name type="scientific">Rotaria sordida</name>
    <dbReference type="NCBI Taxonomy" id="392033"/>
    <lineage>
        <taxon>Eukaryota</taxon>
        <taxon>Metazoa</taxon>
        <taxon>Spiralia</taxon>
        <taxon>Gnathifera</taxon>
        <taxon>Rotifera</taxon>
        <taxon>Eurotatoria</taxon>
        <taxon>Bdelloidea</taxon>
        <taxon>Philodinida</taxon>
        <taxon>Philodinidae</taxon>
        <taxon>Rotaria</taxon>
    </lineage>
</organism>
<name>A0A820NRS5_9BILA</name>
<proteinExistence type="predicted"/>
<accession>A0A820NRS5</accession>
<sequence length="56" mass="6273">MTMGIDLRAIVRQQIPVLLDKVVTTPAVITGSPPIQLIRVLCRQFEESAHHIYCNS</sequence>
<dbReference type="EMBL" id="CAJOBD010064439">
    <property type="protein sequence ID" value="CAF4393168.1"/>
    <property type="molecule type" value="Genomic_DNA"/>
</dbReference>
<feature type="non-terminal residue" evidence="1">
    <location>
        <position position="1"/>
    </location>
</feature>
<protein>
    <submittedName>
        <fullName evidence="1">Uncharacterized protein</fullName>
    </submittedName>
</protein>
<dbReference type="AlphaFoldDB" id="A0A820NRS5"/>